<dbReference type="RefSeq" id="WP_182531125.1">
    <property type="nucleotide sequence ID" value="NZ_JACGXL010000003.1"/>
</dbReference>
<evidence type="ECO:0000313" key="3">
    <source>
        <dbReference type="Proteomes" id="UP000550401"/>
    </source>
</evidence>
<protein>
    <recommendedName>
        <fullName evidence="4">Pre-peptidase</fullName>
    </recommendedName>
</protein>
<proteinExistence type="predicted"/>
<organism evidence="2 3">
    <name type="scientific">Dokdonella fugitiva</name>
    <dbReference type="NCBI Taxonomy" id="328517"/>
    <lineage>
        <taxon>Bacteria</taxon>
        <taxon>Pseudomonadati</taxon>
        <taxon>Pseudomonadota</taxon>
        <taxon>Gammaproteobacteria</taxon>
        <taxon>Lysobacterales</taxon>
        <taxon>Rhodanobacteraceae</taxon>
        <taxon>Dokdonella</taxon>
    </lineage>
</organism>
<dbReference type="Proteomes" id="UP000550401">
    <property type="component" value="Unassembled WGS sequence"/>
</dbReference>
<sequence>MSVIARSLALGAIVAGFGLSSLAVAQTCASPAVWAMDVSGNPALTGTTCGHETGIVGTCQTFTAPGAAYVVRINVIAPATFTDIAFTGGPGYTLAAYLVPEASGCNANAACTTTGDGTTHMLHADIPPGAYYLIITGADFDAPGSCGTFTAASDGFLPVTLQSFDVD</sequence>
<evidence type="ECO:0000256" key="1">
    <source>
        <dbReference type="SAM" id="SignalP"/>
    </source>
</evidence>
<evidence type="ECO:0000313" key="2">
    <source>
        <dbReference type="EMBL" id="MBA8888053.1"/>
    </source>
</evidence>
<keyword evidence="1" id="KW-0732">Signal</keyword>
<comment type="caution">
    <text evidence="2">The sequence shown here is derived from an EMBL/GenBank/DDBJ whole genome shotgun (WGS) entry which is preliminary data.</text>
</comment>
<accession>A0A839EZG0</accession>
<dbReference type="EMBL" id="JACGXL010000003">
    <property type="protein sequence ID" value="MBA8888053.1"/>
    <property type="molecule type" value="Genomic_DNA"/>
</dbReference>
<evidence type="ECO:0008006" key="4">
    <source>
        <dbReference type="Google" id="ProtNLM"/>
    </source>
</evidence>
<feature type="signal peptide" evidence="1">
    <location>
        <begin position="1"/>
        <end position="25"/>
    </location>
</feature>
<dbReference type="AlphaFoldDB" id="A0A839EZG0"/>
<keyword evidence="3" id="KW-1185">Reference proteome</keyword>
<name>A0A839EZG0_9GAMM</name>
<gene>
    <name evidence="2" type="ORF">FHW12_002277</name>
</gene>
<reference evidence="2 3" key="1">
    <citation type="submission" date="2020-07" db="EMBL/GenBank/DDBJ databases">
        <title>Genomic Encyclopedia of Type Strains, Phase IV (KMG-V): Genome sequencing to study the core and pangenomes of soil and plant-associated prokaryotes.</title>
        <authorList>
            <person name="Whitman W."/>
        </authorList>
    </citation>
    <scope>NUCLEOTIDE SEQUENCE [LARGE SCALE GENOMIC DNA]</scope>
    <source>
        <strain evidence="2 3">RH2WT43</strain>
    </source>
</reference>
<feature type="chain" id="PRO_5032748546" description="Pre-peptidase" evidence="1">
    <location>
        <begin position="26"/>
        <end position="167"/>
    </location>
</feature>